<organism evidence="9">
    <name type="scientific">Equus caballus</name>
    <name type="common">Horse</name>
    <dbReference type="NCBI Taxonomy" id="9796"/>
    <lineage>
        <taxon>Eukaryota</taxon>
        <taxon>Metazoa</taxon>
        <taxon>Chordata</taxon>
        <taxon>Craniata</taxon>
        <taxon>Vertebrata</taxon>
        <taxon>Euteleostomi</taxon>
        <taxon>Mammalia</taxon>
        <taxon>Eutheria</taxon>
        <taxon>Laurasiatheria</taxon>
        <taxon>Perissodactyla</taxon>
        <taxon>Equidae</taxon>
        <taxon>Equus</taxon>
    </lineage>
</organism>
<dbReference type="Pfam" id="PF13927">
    <property type="entry name" value="Ig_3"/>
    <property type="match status" value="1"/>
</dbReference>
<dbReference type="CDD" id="cd20948">
    <property type="entry name" value="IgC2_CEACAM5-like"/>
    <property type="match status" value="1"/>
</dbReference>
<feature type="domain" description="Ig-like" evidence="8">
    <location>
        <begin position="147"/>
        <end position="232"/>
    </location>
</feature>
<keyword evidence="3" id="KW-1015">Disulfide bond</keyword>
<dbReference type="FunFam" id="2.60.40.10:FF:000244">
    <property type="entry name" value="carcinoembryonic antigen-related cell adhesion molecule 16"/>
    <property type="match status" value="1"/>
</dbReference>
<dbReference type="CDD" id="cd05774">
    <property type="entry name" value="IgV_CEACAM_D1"/>
    <property type="match status" value="1"/>
</dbReference>
<name>A0A2L0PR29_HORSE</name>
<dbReference type="CDD" id="cd05740">
    <property type="entry name" value="IgI_hCEACAM_2_4_6_like"/>
    <property type="match status" value="1"/>
</dbReference>
<evidence type="ECO:0000313" key="9">
    <source>
        <dbReference type="EMBL" id="AUZ17057.1"/>
    </source>
</evidence>
<dbReference type="FunFam" id="2.60.40.10:FF:000340">
    <property type="entry name" value="Carcinoembryonic antigen-related cell adhesion molecule 1"/>
    <property type="match status" value="1"/>
</dbReference>
<dbReference type="PROSITE" id="PS50835">
    <property type="entry name" value="IG_LIKE"/>
    <property type="match status" value="2"/>
</dbReference>
<evidence type="ECO:0000256" key="7">
    <source>
        <dbReference type="SAM" id="SignalP"/>
    </source>
</evidence>
<accession>A0A2L0PR29</accession>
<proteinExistence type="evidence at transcript level"/>
<keyword evidence="2" id="KW-0677">Repeat</keyword>
<dbReference type="Gene3D" id="2.60.40.10">
    <property type="entry name" value="Immunoglobulins"/>
    <property type="match status" value="3"/>
</dbReference>
<dbReference type="PANTHER" id="PTHR44427">
    <property type="entry name" value="CARCINOEMBRYONIC ANTIGEN-RELATED CELL ADHESION MOLECULE 19"/>
    <property type="match status" value="1"/>
</dbReference>
<feature type="chain" id="PRO_5014979400" evidence="7">
    <location>
        <begin position="35"/>
        <end position="357"/>
    </location>
</feature>
<dbReference type="SMART" id="SM00409">
    <property type="entry name" value="IG"/>
    <property type="match status" value="3"/>
</dbReference>
<dbReference type="FunFam" id="2.60.40.10:FF:000517">
    <property type="entry name" value="Carcinoembryonic antigen-related cell adhesion molecule 1"/>
    <property type="match status" value="1"/>
</dbReference>
<dbReference type="PANTHER" id="PTHR44427:SF1">
    <property type="entry name" value="CARCINOEMBRYONIC ANTIGEN-RELATED CELL ADHESION MOLECULE 1"/>
    <property type="match status" value="1"/>
</dbReference>
<dbReference type="InterPro" id="IPR013783">
    <property type="entry name" value="Ig-like_fold"/>
</dbReference>
<evidence type="ECO:0000256" key="6">
    <source>
        <dbReference type="ARBA" id="ARBA00038222"/>
    </source>
</evidence>
<dbReference type="InterPro" id="IPR003598">
    <property type="entry name" value="Ig_sub2"/>
</dbReference>
<keyword evidence="5" id="KW-0393">Immunoglobulin domain</keyword>
<sequence>MEHPSAPAHRGHFPWQGLLLAVSLTTFWNQPTAAQLTIESVPTNAVQGQDVLLLVHHPPGDLAAYVWYKGARVDPNQHIALYAIGQQEIIPGPLYSGRETIYSNGSLLFQNVTQENTGYYTLQVIKANFQTEVGLGHLQVYLELTKPNITCNNSNPVEHEDPVVLTCEPETQNTTYRWLINNQSLLDSAWLKLSLDNRTLTLFNITRNDTGPYECKTWNPGSARRSDPFYLNILYGPDAPTISPADSYYQQGANLSLSCHAASNPPAQYSWLINGRPQQSTQELFIPNISANDSGSYTCLVHNSVTGLNRATVKTITVSDAPTPGNSAGLSAGVIDSIVVGVLAGVTLAAPLHFLYI</sequence>
<evidence type="ECO:0000256" key="1">
    <source>
        <dbReference type="ARBA" id="ARBA00022729"/>
    </source>
</evidence>
<dbReference type="InterPro" id="IPR036179">
    <property type="entry name" value="Ig-like_dom_sf"/>
</dbReference>
<evidence type="ECO:0000259" key="8">
    <source>
        <dbReference type="PROSITE" id="PS50835"/>
    </source>
</evidence>
<dbReference type="AlphaFoldDB" id="A0A2L0PR29"/>
<feature type="signal peptide" evidence="7">
    <location>
        <begin position="1"/>
        <end position="34"/>
    </location>
</feature>
<feature type="domain" description="Ig-like" evidence="8">
    <location>
        <begin position="240"/>
        <end position="317"/>
    </location>
</feature>
<dbReference type="Pfam" id="PF13895">
    <property type="entry name" value="Ig_2"/>
    <property type="match status" value="1"/>
</dbReference>
<keyword evidence="1 7" id="KW-0732">Signal</keyword>
<evidence type="ECO:0000256" key="4">
    <source>
        <dbReference type="ARBA" id="ARBA00023180"/>
    </source>
</evidence>
<comment type="similarity">
    <text evidence="6">Belongs to the immunoglobulin superfamily. CEA family.</text>
</comment>
<dbReference type="SUPFAM" id="SSF48726">
    <property type="entry name" value="Immunoglobulin"/>
    <property type="match status" value="3"/>
</dbReference>
<reference evidence="9" key="1">
    <citation type="submission" date="2017-07" db="EMBL/GenBank/DDBJ databases">
        <title>Alternative splicing after gene duplication drives CEACAM1-paralog diversification in the horse.</title>
        <authorList>
            <person name="Missbach S."/>
            <person name="Aleksic D."/>
            <person name="Blaschke L."/>
            <person name="Hassemer T."/>
            <person name="Lee K.J."/>
            <person name="Mansfeld M."/>
            <person name="Haenske J."/>
            <person name="Handler J."/>
            <person name="Kammerer R."/>
        </authorList>
    </citation>
    <scope>NUCLEOTIDE SEQUENCE</scope>
</reference>
<dbReference type="InterPro" id="IPR007110">
    <property type="entry name" value="Ig-like_dom"/>
</dbReference>
<evidence type="ECO:0000256" key="2">
    <source>
        <dbReference type="ARBA" id="ARBA00022737"/>
    </source>
</evidence>
<evidence type="ECO:0000256" key="3">
    <source>
        <dbReference type="ARBA" id="ARBA00023157"/>
    </source>
</evidence>
<dbReference type="SMART" id="SM00408">
    <property type="entry name" value="IGc2"/>
    <property type="match status" value="2"/>
</dbReference>
<evidence type="ECO:0000256" key="5">
    <source>
        <dbReference type="ARBA" id="ARBA00023319"/>
    </source>
</evidence>
<dbReference type="InterPro" id="IPR050831">
    <property type="entry name" value="CEA_cell_adhesion"/>
</dbReference>
<dbReference type="InterPro" id="IPR003599">
    <property type="entry name" value="Ig_sub"/>
</dbReference>
<keyword evidence="4" id="KW-0325">Glycoprotein</keyword>
<dbReference type="EMBL" id="MF564066">
    <property type="protein sequence ID" value="AUZ17057.1"/>
    <property type="molecule type" value="mRNA"/>
</dbReference>
<protein>
    <submittedName>
        <fullName evidence="9">Carcinoembryonic antigen-related cell adhesion molecule 45 transcript variant 2</fullName>
    </submittedName>
</protein>
<dbReference type="InterPro" id="IPR013106">
    <property type="entry name" value="Ig_V-set"/>
</dbReference>
<dbReference type="Pfam" id="PF07686">
    <property type="entry name" value="V-set"/>
    <property type="match status" value="1"/>
</dbReference>